<feature type="transmembrane region" description="Helical" evidence="1">
    <location>
        <begin position="51"/>
        <end position="78"/>
    </location>
</feature>
<dbReference type="Proteomes" id="UP000316095">
    <property type="component" value="Unassembled WGS sequence"/>
</dbReference>
<proteinExistence type="predicted"/>
<keyword evidence="4" id="KW-1185">Reference proteome</keyword>
<evidence type="ECO:0000313" key="3">
    <source>
        <dbReference type="EMBL" id="TWT63684.1"/>
    </source>
</evidence>
<keyword evidence="1" id="KW-0812">Transmembrane</keyword>
<dbReference type="EMBL" id="SJPG01000001">
    <property type="protein sequence ID" value="TWT63684.1"/>
    <property type="molecule type" value="Genomic_DNA"/>
</dbReference>
<reference evidence="3 4" key="1">
    <citation type="submission" date="2019-02" db="EMBL/GenBank/DDBJ databases">
        <title>Deep-cultivation of Planctomycetes and their phenomic and genomic characterization uncovers novel biology.</title>
        <authorList>
            <person name="Wiegand S."/>
            <person name="Jogler M."/>
            <person name="Boedeker C."/>
            <person name="Pinto D."/>
            <person name="Vollmers J."/>
            <person name="Rivas-Marin E."/>
            <person name="Kohn T."/>
            <person name="Peeters S.H."/>
            <person name="Heuer A."/>
            <person name="Rast P."/>
            <person name="Oberbeckmann S."/>
            <person name="Bunk B."/>
            <person name="Jeske O."/>
            <person name="Meyerdierks A."/>
            <person name="Storesund J.E."/>
            <person name="Kallscheuer N."/>
            <person name="Luecker S."/>
            <person name="Lage O.M."/>
            <person name="Pohl T."/>
            <person name="Merkel B.J."/>
            <person name="Hornburger P."/>
            <person name="Mueller R.-W."/>
            <person name="Bruemmer F."/>
            <person name="Labrenz M."/>
            <person name="Spormann A.M."/>
            <person name="Op Den Camp H."/>
            <person name="Overmann J."/>
            <person name="Amann R."/>
            <person name="Jetten M.S.M."/>
            <person name="Mascher T."/>
            <person name="Medema M.H."/>
            <person name="Devos D.P."/>
            <person name="Kaster A.-K."/>
            <person name="Ovreas L."/>
            <person name="Rohde M."/>
            <person name="Galperin M.Y."/>
            <person name="Jogler C."/>
        </authorList>
    </citation>
    <scope>NUCLEOTIDE SEQUENCE [LARGE SCALE GENOMIC DNA]</scope>
    <source>
        <strain evidence="3 4">Pan54</strain>
    </source>
</reference>
<protein>
    <recommendedName>
        <fullName evidence="2">DUF2062 domain-containing protein</fullName>
    </recommendedName>
</protein>
<name>A0A5C5XLE6_9PLAN</name>
<sequence>MQTNSTGNRKSGQSCELKKHTSPNMKSWWWYVSPQLWLRKIVSLEDTPHSIALGTSIGVFVAMTPTVGIQMIVVLLIAALCKPFFRFNQVAGLIAVYLSNPVTTLPIYWFNYWIGTFFIAGNVTRADLAEALQYDSFADWCRSVFKLIFEFGWPLVIGSVLVGIVCAIPSYPITKWLAGAMQRKTRLLQLRHQRKVALKAAKKLQRDQ</sequence>
<dbReference type="Pfam" id="PF09835">
    <property type="entry name" value="DUF2062"/>
    <property type="match status" value="1"/>
</dbReference>
<gene>
    <name evidence="3" type="ORF">Pan54_44400</name>
</gene>
<dbReference type="InterPro" id="IPR018639">
    <property type="entry name" value="DUF2062"/>
</dbReference>
<evidence type="ECO:0000313" key="4">
    <source>
        <dbReference type="Proteomes" id="UP000316095"/>
    </source>
</evidence>
<accession>A0A5C5XLE6</accession>
<dbReference type="PANTHER" id="PTHR40547:SF1">
    <property type="entry name" value="SLL0298 PROTEIN"/>
    <property type="match status" value="1"/>
</dbReference>
<feature type="transmembrane region" description="Helical" evidence="1">
    <location>
        <begin position="151"/>
        <end position="174"/>
    </location>
</feature>
<dbReference type="AlphaFoldDB" id="A0A5C5XLE6"/>
<dbReference type="RefSeq" id="WP_165441905.1">
    <property type="nucleotide sequence ID" value="NZ_SJPG01000001.1"/>
</dbReference>
<evidence type="ECO:0000256" key="1">
    <source>
        <dbReference type="SAM" id="Phobius"/>
    </source>
</evidence>
<feature type="transmembrane region" description="Helical" evidence="1">
    <location>
        <begin position="90"/>
        <end position="110"/>
    </location>
</feature>
<feature type="domain" description="DUF2062" evidence="2">
    <location>
        <begin position="37"/>
        <end position="185"/>
    </location>
</feature>
<keyword evidence="1" id="KW-0472">Membrane</keyword>
<comment type="caution">
    <text evidence="3">The sequence shown here is derived from an EMBL/GenBank/DDBJ whole genome shotgun (WGS) entry which is preliminary data.</text>
</comment>
<evidence type="ECO:0000259" key="2">
    <source>
        <dbReference type="Pfam" id="PF09835"/>
    </source>
</evidence>
<dbReference type="PANTHER" id="PTHR40547">
    <property type="entry name" value="SLL0298 PROTEIN"/>
    <property type="match status" value="1"/>
</dbReference>
<organism evidence="3 4">
    <name type="scientific">Rubinisphaera italica</name>
    <dbReference type="NCBI Taxonomy" id="2527969"/>
    <lineage>
        <taxon>Bacteria</taxon>
        <taxon>Pseudomonadati</taxon>
        <taxon>Planctomycetota</taxon>
        <taxon>Planctomycetia</taxon>
        <taxon>Planctomycetales</taxon>
        <taxon>Planctomycetaceae</taxon>
        <taxon>Rubinisphaera</taxon>
    </lineage>
</organism>
<keyword evidence="1" id="KW-1133">Transmembrane helix</keyword>